<feature type="compositionally biased region" description="Basic and acidic residues" evidence="1">
    <location>
        <begin position="87"/>
        <end position="96"/>
    </location>
</feature>
<feature type="compositionally biased region" description="Basic and acidic residues" evidence="1">
    <location>
        <begin position="9"/>
        <end position="36"/>
    </location>
</feature>
<keyword evidence="3" id="KW-1185">Reference proteome</keyword>
<feature type="compositionally biased region" description="Low complexity" evidence="1">
    <location>
        <begin position="98"/>
        <end position="120"/>
    </location>
</feature>
<accession>A0A9W6WI97</accession>
<gene>
    <name evidence="2" type="ORF">Cboi02_000453200</name>
</gene>
<feature type="compositionally biased region" description="Low complexity" evidence="1">
    <location>
        <begin position="176"/>
        <end position="203"/>
    </location>
</feature>
<feature type="region of interest" description="Disordered" evidence="1">
    <location>
        <begin position="1"/>
        <end position="217"/>
    </location>
</feature>
<protein>
    <submittedName>
        <fullName evidence="2">Unnamed protein product</fullName>
    </submittedName>
</protein>
<evidence type="ECO:0000313" key="2">
    <source>
        <dbReference type="EMBL" id="GME74775.1"/>
    </source>
</evidence>
<name>A0A9W6WI97_CANBO</name>
<feature type="compositionally biased region" description="Basic and acidic residues" evidence="1">
    <location>
        <begin position="43"/>
        <end position="57"/>
    </location>
</feature>
<reference evidence="2" key="1">
    <citation type="submission" date="2023-04" db="EMBL/GenBank/DDBJ databases">
        <title>Candida boidinii NBRC 10035.</title>
        <authorList>
            <person name="Ichikawa N."/>
            <person name="Sato H."/>
            <person name="Tonouchi N."/>
        </authorList>
    </citation>
    <scope>NUCLEOTIDE SEQUENCE</scope>
    <source>
        <strain evidence="2">NBRC 10035</strain>
    </source>
</reference>
<feature type="compositionally biased region" description="Basic and acidic residues" evidence="1">
    <location>
        <begin position="65"/>
        <end position="74"/>
    </location>
</feature>
<feature type="compositionally biased region" description="Low complexity" evidence="1">
    <location>
        <begin position="127"/>
        <end position="137"/>
    </location>
</feature>
<sequence length="282" mass="32449">MSNETVNISDEKHVETDTGDNKSVKESGSEGKESLDKQSNIKTSERHLDKVETHTETSEPQPSNDTRKMPKIYDDQDDDYEPIDVDPVIKVEETPRHSAGSDFADSSSPSSSAASNSASYNDDKSRSSWNNRSNSHSQYENNYKRKRVIKQQRPQNGMSNRRDNRYGSPEFSSRGYQQHNQYQSEYNNSYNDNNSYHDNNQQSFQNAPPLPTSERPAWMPDHVFQQQQNSLVQSQRVTDRNNEFNNHSSNNGYETRPYDNEPNASSQFNHNSHLSQDEKIIQ</sequence>
<dbReference type="AlphaFoldDB" id="A0A9W6WI97"/>
<feature type="compositionally biased region" description="Polar residues" evidence="1">
    <location>
        <begin position="262"/>
        <end position="274"/>
    </location>
</feature>
<comment type="caution">
    <text evidence="2">The sequence shown here is derived from an EMBL/GenBank/DDBJ whole genome shotgun (WGS) entry which is preliminary data.</text>
</comment>
<organism evidence="2 3">
    <name type="scientific">Candida boidinii</name>
    <name type="common">Yeast</name>
    <dbReference type="NCBI Taxonomy" id="5477"/>
    <lineage>
        <taxon>Eukaryota</taxon>
        <taxon>Fungi</taxon>
        <taxon>Dikarya</taxon>
        <taxon>Ascomycota</taxon>
        <taxon>Saccharomycotina</taxon>
        <taxon>Pichiomycetes</taxon>
        <taxon>Pichiales</taxon>
        <taxon>Pichiaceae</taxon>
        <taxon>Ogataea</taxon>
        <taxon>Ogataea/Candida clade</taxon>
    </lineage>
</organism>
<evidence type="ECO:0000256" key="1">
    <source>
        <dbReference type="SAM" id="MobiDB-lite"/>
    </source>
</evidence>
<dbReference type="EMBL" id="BSXN01001867">
    <property type="protein sequence ID" value="GME74775.1"/>
    <property type="molecule type" value="Genomic_DNA"/>
</dbReference>
<feature type="region of interest" description="Disordered" evidence="1">
    <location>
        <begin position="241"/>
        <end position="282"/>
    </location>
</feature>
<dbReference type="Proteomes" id="UP001165120">
    <property type="component" value="Unassembled WGS sequence"/>
</dbReference>
<feature type="compositionally biased region" description="Acidic residues" evidence="1">
    <location>
        <begin position="75"/>
        <end position="84"/>
    </location>
</feature>
<proteinExistence type="predicted"/>
<evidence type="ECO:0000313" key="3">
    <source>
        <dbReference type="Proteomes" id="UP001165120"/>
    </source>
</evidence>